<proteinExistence type="predicted"/>
<evidence type="ECO:0000313" key="2">
    <source>
        <dbReference type="EMBL" id="VWC73596.1"/>
    </source>
</evidence>
<dbReference type="InterPro" id="IPR050228">
    <property type="entry name" value="Carboxylesterase_BioH"/>
</dbReference>
<dbReference type="Proteomes" id="UP000494120">
    <property type="component" value="Unassembled WGS sequence"/>
</dbReference>
<organism evidence="2 3">
    <name type="scientific">Burkholderia aenigmatica</name>
    <dbReference type="NCBI Taxonomy" id="2015348"/>
    <lineage>
        <taxon>Bacteria</taxon>
        <taxon>Pseudomonadati</taxon>
        <taxon>Pseudomonadota</taxon>
        <taxon>Betaproteobacteria</taxon>
        <taxon>Burkholderiales</taxon>
        <taxon>Burkholderiaceae</taxon>
        <taxon>Burkholderia</taxon>
        <taxon>Burkholderia cepacia complex</taxon>
    </lineage>
</organism>
<dbReference type="InterPro" id="IPR000073">
    <property type="entry name" value="AB_hydrolase_1"/>
</dbReference>
<comment type="caution">
    <text evidence="2">The sequence shown here is derived from an EMBL/GenBank/DDBJ whole genome shotgun (WGS) entry which is preliminary data.</text>
</comment>
<dbReference type="PANTHER" id="PTHR43194:SF5">
    <property type="entry name" value="PIMELOYL-[ACYL-CARRIER PROTEIN] METHYL ESTER ESTERASE"/>
    <property type="match status" value="1"/>
</dbReference>
<evidence type="ECO:0000313" key="3">
    <source>
        <dbReference type="Proteomes" id="UP000494120"/>
    </source>
</evidence>
<feature type="domain" description="AB hydrolase-1" evidence="1">
    <location>
        <begin position="126"/>
        <end position="306"/>
    </location>
</feature>
<dbReference type="Gene3D" id="3.40.50.1820">
    <property type="entry name" value="alpha/beta hydrolase"/>
    <property type="match status" value="1"/>
</dbReference>
<dbReference type="Pfam" id="PF00561">
    <property type="entry name" value="Abhydrolase_1"/>
    <property type="match status" value="1"/>
</dbReference>
<gene>
    <name evidence="2" type="ORF">BLA17378_03434</name>
</gene>
<sequence>MNTVHMLAMSCASRRQRRLWTMRFTLARWIGALSIAATCGAMLAGCASTSPGSQAWHRSDARVLEVASIGSFHVGGHAVTLSGLPSRSIVFSPGAPPTVVDPNGAFEVGQMYVQYVKLAHPRGALPVLLWHGGGLTGVNWETTPDGRDGWQMAFLHAGYDVYVSDAVERGRASWARYPELYRSEPFFRSKREAWLLFRIGPSYSDAPSARATFPGSQFPIDAFDAFGKQLVPRWATNDALTQAAYDALVQRVCPCIVIAHSQAANFAFTAALHAPDRIRAIVALEPSSAPDPEHADLHAIAAIPQLFVWGDNLDKSAFWGGLVRASLRYQQALAAQGGRVETLSLPERGIHGNSHMLMLDRNSDQIAEMVQTWLAERLPPSDK</sequence>
<dbReference type="EMBL" id="CABVQG010000011">
    <property type="protein sequence ID" value="VWC73596.1"/>
    <property type="molecule type" value="Genomic_DNA"/>
</dbReference>
<reference evidence="2 3" key="1">
    <citation type="submission" date="2019-09" db="EMBL/GenBank/DDBJ databases">
        <authorList>
            <person name="Depoorter E."/>
        </authorList>
    </citation>
    <scope>NUCLEOTIDE SEQUENCE [LARGE SCALE GENOMIC DNA]</scope>
    <source>
        <strain evidence="2 3">R-17378</strain>
    </source>
</reference>
<name>A0ABY6XSF5_9BURK</name>
<dbReference type="PANTHER" id="PTHR43194">
    <property type="entry name" value="HYDROLASE ALPHA/BETA FOLD FAMILY"/>
    <property type="match status" value="1"/>
</dbReference>
<dbReference type="SUPFAM" id="SSF53474">
    <property type="entry name" value="alpha/beta-Hydrolases"/>
    <property type="match status" value="1"/>
</dbReference>
<dbReference type="InterPro" id="IPR029058">
    <property type="entry name" value="AB_hydrolase_fold"/>
</dbReference>
<evidence type="ECO:0000259" key="1">
    <source>
        <dbReference type="Pfam" id="PF00561"/>
    </source>
</evidence>
<dbReference type="CDD" id="cd12808">
    <property type="entry name" value="Esterase_713_like-1"/>
    <property type="match status" value="1"/>
</dbReference>
<accession>A0ABY6XSF5</accession>
<protein>
    <recommendedName>
        <fullName evidence="1">AB hydrolase-1 domain-containing protein</fullName>
    </recommendedName>
</protein>
<keyword evidence="3" id="KW-1185">Reference proteome</keyword>